<dbReference type="EMBL" id="JACDUR010000001">
    <property type="protein sequence ID" value="MBA2888904.1"/>
    <property type="molecule type" value="Genomic_DNA"/>
</dbReference>
<dbReference type="InterPro" id="IPR013830">
    <property type="entry name" value="SGNH_hydro"/>
</dbReference>
<feature type="region of interest" description="Disordered" evidence="3">
    <location>
        <begin position="224"/>
        <end position="247"/>
    </location>
</feature>
<dbReference type="PANTHER" id="PTHR43695:SF1">
    <property type="entry name" value="RHAMNOGALACTURONAN ACETYLESTERASE"/>
    <property type="match status" value="1"/>
</dbReference>
<evidence type="ECO:0000259" key="4">
    <source>
        <dbReference type="Pfam" id="PF13472"/>
    </source>
</evidence>
<comment type="caution">
    <text evidence="5">The sequence shown here is derived from an EMBL/GenBank/DDBJ whole genome shotgun (WGS) entry which is preliminary data.</text>
</comment>
<organism evidence="5 6">
    <name type="scientific">Nonomuraea soli</name>
    <dbReference type="NCBI Taxonomy" id="1032476"/>
    <lineage>
        <taxon>Bacteria</taxon>
        <taxon>Bacillati</taxon>
        <taxon>Actinomycetota</taxon>
        <taxon>Actinomycetes</taxon>
        <taxon>Streptosporangiales</taxon>
        <taxon>Streptosporangiaceae</taxon>
        <taxon>Nonomuraea</taxon>
    </lineage>
</organism>
<proteinExistence type="inferred from homology"/>
<evidence type="ECO:0000313" key="5">
    <source>
        <dbReference type="EMBL" id="MBA2888904.1"/>
    </source>
</evidence>
<dbReference type="SUPFAM" id="SSF52266">
    <property type="entry name" value="SGNH hydrolase"/>
    <property type="match status" value="1"/>
</dbReference>
<dbReference type="Proteomes" id="UP000530928">
    <property type="component" value="Unassembled WGS sequence"/>
</dbReference>
<name>A0A7W0CD17_9ACTN</name>
<sequence length="247" mass="26317">MRIFIAGDSTASAYPEAAAPMAGWGQALGLFVDADIVNEAIPGASVRSSIERLGMHERIMAAIGPGDLLLVCFGHNDPKHDQDRFSAPFDGYQVFLRRYLDGARERGARPILVTSVERRSAEPTHGRYPEAMKELAGFEGVPLIDLQEASLRFYGEVGVGAAKALFVEVDDTHFTAAGAIEVARLLAGAAGDLLPWREVCPEQPQGVVLPAERAAELVEWRTEGRAPGGETRSGAEEAGIAVHGALG</sequence>
<dbReference type="Pfam" id="PF13472">
    <property type="entry name" value="Lipase_GDSL_2"/>
    <property type="match status" value="1"/>
</dbReference>
<feature type="domain" description="SGNH hydrolase-type esterase" evidence="4">
    <location>
        <begin position="7"/>
        <end position="178"/>
    </location>
</feature>
<evidence type="ECO:0000256" key="1">
    <source>
        <dbReference type="ARBA" id="ARBA00008668"/>
    </source>
</evidence>
<evidence type="ECO:0000256" key="3">
    <source>
        <dbReference type="SAM" id="MobiDB-lite"/>
    </source>
</evidence>
<keyword evidence="6" id="KW-1185">Reference proteome</keyword>
<dbReference type="Gene3D" id="3.40.50.1110">
    <property type="entry name" value="SGNH hydrolase"/>
    <property type="match status" value="1"/>
</dbReference>
<dbReference type="RefSeq" id="WP_181607408.1">
    <property type="nucleotide sequence ID" value="NZ_BAABAM010000001.1"/>
</dbReference>
<comment type="similarity">
    <text evidence="1">Belongs to the 'GDSL' lipolytic enzyme family.</text>
</comment>
<dbReference type="InterPro" id="IPR037459">
    <property type="entry name" value="RhgT-like"/>
</dbReference>
<dbReference type="CDD" id="cd01821">
    <property type="entry name" value="Rhamnogalacturan_acetylesterase_like"/>
    <property type="match status" value="1"/>
</dbReference>
<gene>
    <name evidence="5" type="ORF">HNR30_000239</name>
</gene>
<reference evidence="5 6" key="1">
    <citation type="submission" date="2020-07" db="EMBL/GenBank/DDBJ databases">
        <title>Genomic Encyclopedia of Type Strains, Phase IV (KMG-IV): sequencing the most valuable type-strain genomes for metagenomic binning, comparative biology and taxonomic classification.</title>
        <authorList>
            <person name="Goeker M."/>
        </authorList>
    </citation>
    <scope>NUCLEOTIDE SEQUENCE [LARGE SCALE GENOMIC DNA]</scope>
    <source>
        <strain evidence="5 6">DSM 45533</strain>
    </source>
</reference>
<dbReference type="InterPro" id="IPR036514">
    <property type="entry name" value="SGNH_hydro_sf"/>
</dbReference>
<evidence type="ECO:0000256" key="2">
    <source>
        <dbReference type="ARBA" id="ARBA00022801"/>
    </source>
</evidence>
<accession>A0A7W0CD17</accession>
<dbReference type="AlphaFoldDB" id="A0A7W0CD17"/>
<keyword evidence="2" id="KW-0378">Hydrolase</keyword>
<evidence type="ECO:0000313" key="6">
    <source>
        <dbReference type="Proteomes" id="UP000530928"/>
    </source>
</evidence>
<protein>
    <submittedName>
        <fullName evidence="5">Lysophospholipase L1-like esterase</fullName>
    </submittedName>
</protein>
<dbReference type="GO" id="GO:0016787">
    <property type="term" value="F:hydrolase activity"/>
    <property type="evidence" value="ECO:0007669"/>
    <property type="project" value="UniProtKB-KW"/>
</dbReference>
<dbReference type="PANTHER" id="PTHR43695">
    <property type="entry name" value="PUTATIVE (AFU_ORTHOLOGUE AFUA_2G17250)-RELATED"/>
    <property type="match status" value="1"/>
</dbReference>